<dbReference type="AlphaFoldDB" id="A0AAX6HIP3"/>
<keyword evidence="1" id="KW-1133">Transmembrane helix</keyword>
<dbReference type="EMBL" id="JANAVB010009198">
    <property type="protein sequence ID" value="KAJ6840733.1"/>
    <property type="molecule type" value="Genomic_DNA"/>
</dbReference>
<dbReference type="Proteomes" id="UP001140949">
    <property type="component" value="Unassembled WGS sequence"/>
</dbReference>
<keyword evidence="1" id="KW-0812">Transmembrane</keyword>
<accession>A0AAX6HIP3</accession>
<gene>
    <name evidence="2" type="ORF">M6B38_118390</name>
</gene>
<keyword evidence="3" id="KW-1185">Reference proteome</keyword>
<name>A0AAX6HIP3_IRIPA</name>
<keyword evidence="1" id="KW-0472">Membrane</keyword>
<protein>
    <submittedName>
        <fullName evidence="2">Uncharacterized protein</fullName>
    </submittedName>
</protein>
<evidence type="ECO:0000313" key="3">
    <source>
        <dbReference type="Proteomes" id="UP001140949"/>
    </source>
</evidence>
<organism evidence="2 3">
    <name type="scientific">Iris pallida</name>
    <name type="common">Sweet iris</name>
    <dbReference type="NCBI Taxonomy" id="29817"/>
    <lineage>
        <taxon>Eukaryota</taxon>
        <taxon>Viridiplantae</taxon>
        <taxon>Streptophyta</taxon>
        <taxon>Embryophyta</taxon>
        <taxon>Tracheophyta</taxon>
        <taxon>Spermatophyta</taxon>
        <taxon>Magnoliopsida</taxon>
        <taxon>Liliopsida</taxon>
        <taxon>Asparagales</taxon>
        <taxon>Iridaceae</taxon>
        <taxon>Iridoideae</taxon>
        <taxon>Irideae</taxon>
        <taxon>Iris</taxon>
    </lineage>
</organism>
<sequence>MCLFLCLPQPVIYASCISNIVHMSCLVFLVQNLLLVLYFLYFHVLFLYFHVLFLYFIFHVLLYSFSYHDVLVQYLELYFTTLLTGYVAGVLDDTVPPYGPEPGILAEQDGPMT</sequence>
<feature type="transmembrane region" description="Helical" evidence="1">
    <location>
        <begin position="38"/>
        <end position="62"/>
    </location>
</feature>
<reference evidence="2" key="2">
    <citation type="submission" date="2023-04" db="EMBL/GenBank/DDBJ databases">
        <authorList>
            <person name="Bruccoleri R.E."/>
            <person name="Oakeley E.J."/>
            <person name="Faust A.-M."/>
            <person name="Dessus-Babus S."/>
            <person name="Altorfer M."/>
            <person name="Burckhardt D."/>
            <person name="Oertli M."/>
            <person name="Naumann U."/>
            <person name="Petersen F."/>
            <person name="Wong J."/>
        </authorList>
    </citation>
    <scope>NUCLEOTIDE SEQUENCE</scope>
    <source>
        <strain evidence="2">GSM-AAB239-AS_SAM_17_03QT</strain>
        <tissue evidence="2">Leaf</tissue>
    </source>
</reference>
<reference evidence="2" key="1">
    <citation type="journal article" date="2023" name="GigaByte">
        <title>Genome assembly of the bearded iris, Iris pallida Lam.</title>
        <authorList>
            <person name="Bruccoleri R.E."/>
            <person name="Oakeley E.J."/>
            <person name="Faust A.M.E."/>
            <person name="Altorfer M."/>
            <person name="Dessus-Babus S."/>
            <person name="Burckhardt D."/>
            <person name="Oertli M."/>
            <person name="Naumann U."/>
            <person name="Petersen F."/>
            <person name="Wong J."/>
        </authorList>
    </citation>
    <scope>NUCLEOTIDE SEQUENCE</scope>
    <source>
        <strain evidence="2">GSM-AAB239-AS_SAM_17_03QT</strain>
    </source>
</reference>
<evidence type="ECO:0000313" key="2">
    <source>
        <dbReference type="EMBL" id="KAJ6840733.1"/>
    </source>
</evidence>
<evidence type="ECO:0000256" key="1">
    <source>
        <dbReference type="SAM" id="Phobius"/>
    </source>
</evidence>
<proteinExistence type="predicted"/>
<comment type="caution">
    <text evidence="2">The sequence shown here is derived from an EMBL/GenBank/DDBJ whole genome shotgun (WGS) entry which is preliminary data.</text>
</comment>